<dbReference type="Proteomes" id="UP001139369">
    <property type="component" value="Unassembled WGS sequence"/>
</dbReference>
<proteinExistence type="predicted"/>
<reference evidence="1" key="1">
    <citation type="submission" date="2022-02" db="EMBL/GenBank/DDBJ databases">
        <title>Polaribacter sp. MSW13, isolated from seawater.</title>
        <authorList>
            <person name="Kristyanto S."/>
            <person name="Jung J."/>
            <person name="Jeon C.O."/>
        </authorList>
    </citation>
    <scope>NUCLEOTIDE SEQUENCE</scope>
    <source>
        <strain evidence="1">MSW13</strain>
    </source>
</reference>
<name>A0A9X1VQ98_9FLAO</name>
<keyword evidence="2" id="KW-1185">Reference proteome</keyword>
<organism evidence="1 2">
    <name type="scientific">Polaribacter marinus</name>
    <dbReference type="NCBI Taxonomy" id="2916838"/>
    <lineage>
        <taxon>Bacteria</taxon>
        <taxon>Pseudomonadati</taxon>
        <taxon>Bacteroidota</taxon>
        <taxon>Flavobacteriia</taxon>
        <taxon>Flavobacteriales</taxon>
        <taxon>Flavobacteriaceae</taxon>
    </lineage>
</organism>
<accession>A0A9X1VQ98</accession>
<dbReference type="AlphaFoldDB" id="A0A9X1VQ98"/>
<gene>
    <name evidence="1" type="ORF">MC378_14805</name>
</gene>
<evidence type="ECO:0000313" key="2">
    <source>
        <dbReference type="Proteomes" id="UP001139369"/>
    </source>
</evidence>
<sequence>MNNPEIFEGTTVNERLYLSGMMNEFENAIKKDNRNIAYRILRELKVDEPSIILTVGYTKENMKYPNAWDFPNENSNKLKNENNATLEYSNLYEIGMGAPISGICKLNRKGENTVLIGNNCGGPGLWNESGLKIAIPIWENSFFKGKIQKIGIFDLEKNTLTKYKKKFRVLNLETFKEKTIKGIDSPIHKSKNIEFNIENEKIEKIIEIKITGGNTV</sequence>
<dbReference type="EMBL" id="JAKQYM010000023">
    <property type="protein sequence ID" value="MCI2230447.1"/>
    <property type="molecule type" value="Genomic_DNA"/>
</dbReference>
<evidence type="ECO:0000313" key="1">
    <source>
        <dbReference type="EMBL" id="MCI2230447.1"/>
    </source>
</evidence>
<comment type="caution">
    <text evidence="1">The sequence shown here is derived from an EMBL/GenBank/DDBJ whole genome shotgun (WGS) entry which is preliminary data.</text>
</comment>
<dbReference type="RefSeq" id="WP_242179574.1">
    <property type="nucleotide sequence ID" value="NZ_JAKQYM010000023.1"/>
</dbReference>
<protein>
    <submittedName>
        <fullName evidence="1">Uncharacterized protein</fullName>
    </submittedName>
</protein>